<dbReference type="AlphaFoldDB" id="A0A4Y2NCN6"/>
<proteinExistence type="predicted"/>
<gene>
    <name evidence="1" type="ORF">AVEN_116496_1</name>
</gene>
<evidence type="ECO:0000313" key="1">
    <source>
        <dbReference type="EMBL" id="GBN36464.1"/>
    </source>
</evidence>
<organism evidence="1 2">
    <name type="scientific">Araneus ventricosus</name>
    <name type="common">Orbweaver spider</name>
    <name type="synonym">Epeira ventricosa</name>
    <dbReference type="NCBI Taxonomy" id="182803"/>
    <lineage>
        <taxon>Eukaryota</taxon>
        <taxon>Metazoa</taxon>
        <taxon>Ecdysozoa</taxon>
        <taxon>Arthropoda</taxon>
        <taxon>Chelicerata</taxon>
        <taxon>Arachnida</taxon>
        <taxon>Araneae</taxon>
        <taxon>Araneomorphae</taxon>
        <taxon>Entelegynae</taxon>
        <taxon>Araneoidea</taxon>
        <taxon>Araneidae</taxon>
        <taxon>Araneus</taxon>
    </lineage>
</organism>
<evidence type="ECO:0000313" key="2">
    <source>
        <dbReference type="Proteomes" id="UP000499080"/>
    </source>
</evidence>
<name>A0A4Y2NCN6_ARAVE</name>
<dbReference type="Proteomes" id="UP000499080">
    <property type="component" value="Unassembled WGS sequence"/>
</dbReference>
<protein>
    <submittedName>
        <fullName evidence="1">Uncharacterized protein</fullName>
    </submittedName>
</protein>
<dbReference type="EMBL" id="BGPR01008846">
    <property type="protein sequence ID" value="GBN36464.1"/>
    <property type="molecule type" value="Genomic_DNA"/>
</dbReference>
<keyword evidence="2" id="KW-1185">Reference proteome</keyword>
<reference evidence="1 2" key="1">
    <citation type="journal article" date="2019" name="Sci. Rep.">
        <title>Orb-weaving spider Araneus ventricosus genome elucidates the spidroin gene catalogue.</title>
        <authorList>
            <person name="Kono N."/>
            <person name="Nakamura H."/>
            <person name="Ohtoshi R."/>
            <person name="Moran D.A.P."/>
            <person name="Shinohara A."/>
            <person name="Yoshida Y."/>
            <person name="Fujiwara M."/>
            <person name="Mori M."/>
            <person name="Tomita M."/>
            <person name="Arakawa K."/>
        </authorList>
    </citation>
    <scope>NUCLEOTIDE SEQUENCE [LARGE SCALE GENOMIC DNA]</scope>
</reference>
<comment type="caution">
    <text evidence="1">The sequence shown here is derived from an EMBL/GenBank/DDBJ whole genome shotgun (WGS) entry which is preliminary data.</text>
</comment>
<sequence length="87" mass="9862">MEATTVDKLNKQPNEKAKIRRWVLRIIEDMKRGSKLPLNRPTDSEVPRIQKGKTFEQTGAEIKLVKALAQIACTLAENLIFLDISLS</sequence>
<accession>A0A4Y2NCN6</accession>